<evidence type="ECO:0000259" key="2">
    <source>
        <dbReference type="PROSITE" id="PS50883"/>
    </source>
</evidence>
<accession>A0ABT8GGG1</accession>
<dbReference type="NCBIfam" id="TIGR00254">
    <property type="entry name" value="GGDEF"/>
    <property type="match status" value="1"/>
</dbReference>
<dbReference type="InterPro" id="IPR029787">
    <property type="entry name" value="Nucleotide_cyclase"/>
</dbReference>
<protein>
    <submittedName>
        <fullName evidence="4">EAL domain-containing protein</fullName>
    </submittedName>
</protein>
<gene>
    <name evidence="4" type="ORF">QQX02_06270</name>
</gene>
<dbReference type="Gene3D" id="3.20.20.450">
    <property type="entry name" value="EAL domain"/>
    <property type="match status" value="1"/>
</dbReference>
<dbReference type="RefSeq" id="WP_301141937.1">
    <property type="nucleotide sequence ID" value="NZ_JAUHQA010000001.1"/>
</dbReference>
<dbReference type="SMART" id="SM00267">
    <property type="entry name" value="GGDEF"/>
    <property type="match status" value="1"/>
</dbReference>
<dbReference type="Pfam" id="PF00990">
    <property type="entry name" value="GGDEF"/>
    <property type="match status" value="1"/>
</dbReference>
<feature type="transmembrane region" description="Helical" evidence="1">
    <location>
        <begin position="55"/>
        <end position="78"/>
    </location>
</feature>
<organism evidence="4 5">
    <name type="scientific">Demequina muriae</name>
    <dbReference type="NCBI Taxonomy" id="3051664"/>
    <lineage>
        <taxon>Bacteria</taxon>
        <taxon>Bacillati</taxon>
        <taxon>Actinomycetota</taxon>
        <taxon>Actinomycetes</taxon>
        <taxon>Micrococcales</taxon>
        <taxon>Demequinaceae</taxon>
        <taxon>Demequina</taxon>
    </lineage>
</organism>
<dbReference type="InterPro" id="IPR000160">
    <property type="entry name" value="GGDEF_dom"/>
</dbReference>
<dbReference type="InterPro" id="IPR050706">
    <property type="entry name" value="Cyclic-di-GMP_PDE-like"/>
</dbReference>
<evidence type="ECO:0000313" key="5">
    <source>
        <dbReference type="Proteomes" id="UP001172708"/>
    </source>
</evidence>
<keyword evidence="1" id="KW-0472">Membrane</keyword>
<keyword evidence="5" id="KW-1185">Reference proteome</keyword>
<dbReference type="InterPro" id="IPR043128">
    <property type="entry name" value="Rev_trsase/Diguanyl_cyclase"/>
</dbReference>
<dbReference type="Pfam" id="PF00563">
    <property type="entry name" value="EAL"/>
    <property type="match status" value="1"/>
</dbReference>
<dbReference type="InterPro" id="IPR035919">
    <property type="entry name" value="EAL_sf"/>
</dbReference>
<feature type="transmembrane region" description="Helical" evidence="1">
    <location>
        <begin position="90"/>
        <end position="111"/>
    </location>
</feature>
<dbReference type="PANTHER" id="PTHR33121">
    <property type="entry name" value="CYCLIC DI-GMP PHOSPHODIESTERASE PDEF"/>
    <property type="match status" value="1"/>
</dbReference>
<dbReference type="InterPro" id="IPR001633">
    <property type="entry name" value="EAL_dom"/>
</dbReference>
<keyword evidence="1" id="KW-1133">Transmembrane helix</keyword>
<keyword evidence="1" id="KW-0812">Transmembrane</keyword>
<dbReference type="CDD" id="cd01948">
    <property type="entry name" value="EAL"/>
    <property type="match status" value="1"/>
</dbReference>
<dbReference type="PROSITE" id="PS50883">
    <property type="entry name" value="EAL"/>
    <property type="match status" value="1"/>
</dbReference>
<dbReference type="SUPFAM" id="SSF141868">
    <property type="entry name" value="EAL domain-like"/>
    <property type="match status" value="1"/>
</dbReference>
<feature type="transmembrane region" description="Helical" evidence="1">
    <location>
        <begin position="131"/>
        <end position="154"/>
    </location>
</feature>
<dbReference type="Gene3D" id="3.30.70.270">
    <property type="match status" value="1"/>
</dbReference>
<feature type="domain" description="GGDEF" evidence="3">
    <location>
        <begin position="249"/>
        <end position="379"/>
    </location>
</feature>
<evidence type="ECO:0000256" key="1">
    <source>
        <dbReference type="SAM" id="Phobius"/>
    </source>
</evidence>
<feature type="domain" description="EAL" evidence="2">
    <location>
        <begin position="388"/>
        <end position="641"/>
    </location>
</feature>
<name>A0ABT8GGG1_9MICO</name>
<sequence length="652" mass="69152">MIAAIMLSPWEAFLAALPLASVAFLAVAAIAGEVKPILLVLAGAETRSLSTSAPFVLALIAVGGLGLAIVVQVVSSLTDDIVNRREFKKSLFNTAQYALSVLSAGIVYGLLTGQPTFGVPEPVTPGHVGALLIAGVAMVIVNWFLVAAVVALASGQPLTFVLRTDARNSFLTHLVLLSVGGIAADVASDGVGVLALLAAPVVAAHLFATVVARHAHDAAHDSLTGLGNRGQLDNALTRALRASQHTTTQGPGLVLLDLDHFKDFNDTLGHPVGDTILRDVAERLRNAVPEGGSVHRLGGDEFAVVVHGGLADSRRVARDLLAALDAPIRIESLELLVRSSAGVAVAPMHGTDGETLMKNSDIALYHAKLERDRISTYSPEYDVNTVERLQLLADLRSALDSQQLRVVYQPQVDLNSRRTVAVEALVRWDHPTRGTIAPDDFIPLAENSGLIFPVTHFVLDAALAQLARWREAGHQIRVAVNLSARHLSDVGLAQQIYEALARHQVPPSALVLEITETGILSDTVRADMVIRAVRGIGVEIAIDDYGTGNASLSYLKRLQIDELKVDRSFVSNIGSDHHDLIIVRSTIALALALDLRVVAEGIEDDATAEALAQLGGVIGQGYYLGSPASVDEISERLELERRSAPTARGAGR</sequence>
<comment type="caution">
    <text evidence="4">The sequence shown here is derived from an EMBL/GenBank/DDBJ whole genome shotgun (WGS) entry which is preliminary data.</text>
</comment>
<dbReference type="Proteomes" id="UP001172708">
    <property type="component" value="Unassembled WGS sequence"/>
</dbReference>
<reference evidence="4" key="1">
    <citation type="submission" date="2023-06" db="EMBL/GenBank/DDBJ databases">
        <title>Egi l300058.</title>
        <authorList>
            <person name="Gao L."/>
            <person name="Fang B.-Z."/>
            <person name="Li W.-J."/>
        </authorList>
    </citation>
    <scope>NUCLEOTIDE SEQUENCE</scope>
    <source>
        <strain evidence="4">EGI L300058</strain>
    </source>
</reference>
<dbReference type="SMART" id="SM00052">
    <property type="entry name" value="EAL"/>
    <property type="match status" value="1"/>
</dbReference>
<evidence type="ECO:0000313" key="4">
    <source>
        <dbReference type="EMBL" id="MDN4480524.1"/>
    </source>
</evidence>
<proteinExistence type="predicted"/>
<dbReference type="SUPFAM" id="SSF55073">
    <property type="entry name" value="Nucleotide cyclase"/>
    <property type="match status" value="1"/>
</dbReference>
<dbReference type="PROSITE" id="PS50887">
    <property type="entry name" value="GGDEF"/>
    <property type="match status" value="1"/>
</dbReference>
<dbReference type="CDD" id="cd01949">
    <property type="entry name" value="GGDEF"/>
    <property type="match status" value="1"/>
</dbReference>
<dbReference type="PANTHER" id="PTHR33121:SF70">
    <property type="entry name" value="SIGNALING PROTEIN YKOW"/>
    <property type="match status" value="1"/>
</dbReference>
<dbReference type="EMBL" id="JAUHQA010000001">
    <property type="protein sequence ID" value="MDN4480524.1"/>
    <property type="molecule type" value="Genomic_DNA"/>
</dbReference>
<evidence type="ECO:0000259" key="3">
    <source>
        <dbReference type="PROSITE" id="PS50887"/>
    </source>
</evidence>